<dbReference type="GO" id="GO:0005856">
    <property type="term" value="C:cytoskeleton"/>
    <property type="evidence" value="ECO:0007669"/>
    <property type="project" value="UniProtKB-SubCell"/>
</dbReference>
<dbReference type="SMART" id="SM00054">
    <property type="entry name" value="EFh"/>
    <property type="match status" value="3"/>
</dbReference>
<feature type="domain" description="EF-hand" evidence="10">
    <location>
        <begin position="124"/>
        <end position="159"/>
    </location>
</feature>
<dbReference type="Pfam" id="PF13499">
    <property type="entry name" value="EF-hand_7"/>
    <property type="match status" value="2"/>
</dbReference>
<dbReference type="InterPro" id="IPR050145">
    <property type="entry name" value="Centrin_CML-like"/>
</dbReference>
<feature type="region of interest" description="Disordered" evidence="9">
    <location>
        <begin position="1"/>
        <end position="35"/>
    </location>
</feature>
<keyword evidence="6" id="KW-0106">Calcium</keyword>
<evidence type="ECO:0000256" key="7">
    <source>
        <dbReference type="ARBA" id="ARBA00023212"/>
    </source>
</evidence>
<evidence type="ECO:0000256" key="8">
    <source>
        <dbReference type="ARBA" id="ARBA00025692"/>
    </source>
</evidence>
<dbReference type="EMBL" id="CAJJDM010000031">
    <property type="protein sequence ID" value="CAD8061776.1"/>
    <property type="molecule type" value="Genomic_DNA"/>
</dbReference>
<proteinExistence type="inferred from homology"/>
<dbReference type="PROSITE" id="PS50222">
    <property type="entry name" value="EF_HAND_2"/>
    <property type="match status" value="4"/>
</dbReference>
<comment type="similarity">
    <text evidence="2">Belongs to the centrin family.</text>
</comment>
<evidence type="ECO:0000256" key="5">
    <source>
        <dbReference type="ARBA" id="ARBA00022737"/>
    </source>
</evidence>
<keyword evidence="5" id="KW-0677">Repeat</keyword>
<evidence type="ECO:0000313" key="12">
    <source>
        <dbReference type="Proteomes" id="UP000688137"/>
    </source>
</evidence>
<evidence type="ECO:0000256" key="2">
    <source>
        <dbReference type="ARBA" id="ARBA00005253"/>
    </source>
</evidence>
<evidence type="ECO:0000256" key="6">
    <source>
        <dbReference type="ARBA" id="ARBA00022837"/>
    </source>
</evidence>
<feature type="domain" description="EF-hand" evidence="10">
    <location>
        <begin position="88"/>
        <end position="123"/>
    </location>
</feature>
<dbReference type="PANTHER" id="PTHR23050">
    <property type="entry name" value="CALCIUM BINDING PROTEIN"/>
    <property type="match status" value="1"/>
</dbReference>
<comment type="subcellular location">
    <subcellularLocation>
        <location evidence="1">Cytoplasm</location>
        <location evidence="1">Cytoskeleton</location>
    </subcellularLocation>
</comment>
<evidence type="ECO:0000256" key="1">
    <source>
        <dbReference type="ARBA" id="ARBA00004245"/>
    </source>
</evidence>
<evidence type="ECO:0000256" key="3">
    <source>
        <dbReference type="ARBA" id="ARBA00022490"/>
    </source>
</evidence>
<gene>
    <name evidence="11" type="ORF">PPRIM_AZ9-3.1.T0320139</name>
</gene>
<keyword evidence="7" id="KW-0206">Cytoskeleton</keyword>
<evidence type="ECO:0000259" key="10">
    <source>
        <dbReference type="PROSITE" id="PS50222"/>
    </source>
</evidence>
<dbReference type="FunFam" id="1.10.238.10:FF:000178">
    <property type="entry name" value="Calmodulin-2 A"/>
    <property type="match status" value="1"/>
</dbReference>
<feature type="domain" description="EF-hand" evidence="10">
    <location>
        <begin position="52"/>
        <end position="87"/>
    </location>
</feature>
<evidence type="ECO:0000256" key="4">
    <source>
        <dbReference type="ARBA" id="ARBA00022723"/>
    </source>
</evidence>
<reference evidence="11" key="1">
    <citation type="submission" date="2021-01" db="EMBL/GenBank/DDBJ databases">
        <authorList>
            <consortium name="Genoscope - CEA"/>
            <person name="William W."/>
        </authorList>
    </citation>
    <scope>NUCLEOTIDE SEQUENCE</scope>
</reference>
<dbReference type="AlphaFoldDB" id="A0A8S1LAF2"/>
<comment type="caution">
    <text evidence="11">The sequence shown here is derived from an EMBL/GenBank/DDBJ whole genome shotgun (WGS) entry which is preliminary data.</text>
</comment>
<dbReference type="InterPro" id="IPR018247">
    <property type="entry name" value="EF_Hand_1_Ca_BS"/>
</dbReference>
<dbReference type="PROSITE" id="PS00018">
    <property type="entry name" value="EF_HAND_1"/>
    <property type="match status" value="4"/>
</dbReference>
<organism evidence="11 12">
    <name type="scientific">Paramecium primaurelia</name>
    <dbReference type="NCBI Taxonomy" id="5886"/>
    <lineage>
        <taxon>Eukaryota</taxon>
        <taxon>Sar</taxon>
        <taxon>Alveolata</taxon>
        <taxon>Ciliophora</taxon>
        <taxon>Intramacronucleata</taxon>
        <taxon>Oligohymenophorea</taxon>
        <taxon>Peniculida</taxon>
        <taxon>Parameciidae</taxon>
        <taxon>Paramecium</taxon>
    </lineage>
</organism>
<dbReference type="Proteomes" id="UP000688137">
    <property type="component" value="Unassembled WGS sequence"/>
</dbReference>
<keyword evidence="3" id="KW-0963">Cytoplasm</keyword>
<name>A0A8S1LAF2_PARPR</name>
<evidence type="ECO:0000313" key="11">
    <source>
        <dbReference type="EMBL" id="CAD8061776.1"/>
    </source>
</evidence>
<dbReference type="GO" id="GO:0005509">
    <property type="term" value="F:calcium ion binding"/>
    <property type="evidence" value="ECO:0007669"/>
    <property type="project" value="InterPro"/>
</dbReference>
<sequence length="198" mass="22980">MSSQLNQQSNSQKPLRQPPLPRLKPTEQLDPHPQQVNVFDPLKYVKPGLNKEDVIKIKECFDIFDDDKSGAISPNELKNAIVALGMEQSIEDIVNMIQDLDQDGSRQVDFEEFLQIFGFQGSIEDEEVLTDLYKQFDSSKEGKITYEDFKRINELVSERYTDQELREMVQYADLNNDGTLNWDEFKIVIQKENSNNKK</sequence>
<accession>A0A8S1LAF2</accession>
<dbReference type="OMA" id="DIVNMIQ"/>
<feature type="domain" description="EF-hand" evidence="10">
    <location>
        <begin position="160"/>
        <end position="195"/>
    </location>
</feature>
<dbReference type="CDD" id="cd00051">
    <property type="entry name" value="EFh"/>
    <property type="match status" value="1"/>
</dbReference>
<keyword evidence="4" id="KW-0479">Metal-binding</keyword>
<evidence type="ECO:0000256" key="9">
    <source>
        <dbReference type="SAM" id="MobiDB-lite"/>
    </source>
</evidence>
<keyword evidence="12" id="KW-1185">Reference proteome</keyword>
<dbReference type="InterPro" id="IPR002048">
    <property type="entry name" value="EF_hand_dom"/>
</dbReference>
<protein>
    <recommendedName>
        <fullName evidence="10">EF-hand domain-containing protein</fullName>
    </recommendedName>
</protein>
<comment type="function">
    <text evidence="8">Plays a fundamental role in microtubule organizing center structure and function. Component of the infraciliary lattice (ICL) and the ciliary basal bodies.</text>
</comment>
<feature type="compositionally biased region" description="Low complexity" evidence="9">
    <location>
        <begin position="1"/>
        <end position="15"/>
    </location>
</feature>